<dbReference type="EMBL" id="BGZK01002344">
    <property type="protein sequence ID" value="GBP93155.1"/>
    <property type="molecule type" value="Genomic_DNA"/>
</dbReference>
<feature type="region of interest" description="Disordered" evidence="3">
    <location>
        <begin position="129"/>
        <end position="148"/>
    </location>
</feature>
<keyword evidence="2" id="KW-0677">Repeat</keyword>
<evidence type="ECO:0000256" key="1">
    <source>
        <dbReference type="ARBA" id="ARBA00022473"/>
    </source>
</evidence>
<feature type="compositionally biased region" description="Basic and acidic residues" evidence="3">
    <location>
        <begin position="10"/>
        <end position="19"/>
    </location>
</feature>
<dbReference type="GO" id="GO:0019208">
    <property type="term" value="F:phosphatase regulator activity"/>
    <property type="evidence" value="ECO:0007669"/>
    <property type="project" value="TreeGrafter"/>
</dbReference>
<reference evidence="4 5" key="1">
    <citation type="journal article" date="2019" name="Commun. Biol.">
        <title>The bagworm genome reveals a unique fibroin gene that provides high tensile strength.</title>
        <authorList>
            <person name="Kono N."/>
            <person name="Nakamura H."/>
            <person name="Ohtoshi R."/>
            <person name="Tomita M."/>
            <person name="Numata K."/>
            <person name="Arakawa K."/>
        </authorList>
    </citation>
    <scope>NUCLEOTIDE SEQUENCE [LARGE SCALE GENOMIC DNA]</scope>
</reference>
<evidence type="ECO:0000256" key="2">
    <source>
        <dbReference type="ARBA" id="ARBA00022737"/>
    </source>
</evidence>
<dbReference type="InterPro" id="IPR051226">
    <property type="entry name" value="PP1_Regulatory_Subunit"/>
</dbReference>
<name>A0A4C2A2E6_EUMVA</name>
<dbReference type="PANTHER" id="PTHR24179:SF21">
    <property type="entry name" value="MYOSIN BINDING SUBUNIT, ISOFORM O"/>
    <property type="match status" value="1"/>
</dbReference>
<dbReference type="Gene3D" id="6.10.140.390">
    <property type="match status" value="1"/>
</dbReference>
<dbReference type="AlphaFoldDB" id="A0A4C2A2E6"/>
<accession>A0A4C2A2E6</accession>
<dbReference type="OrthoDB" id="19014at2759"/>
<dbReference type="PANTHER" id="PTHR24179">
    <property type="entry name" value="PROTEIN PHOSPHATASE 1 REGULATORY SUBUNIT 12"/>
    <property type="match status" value="1"/>
</dbReference>
<feature type="region of interest" description="Disordered" evidence="3">
    <location>
        <begin position="185"/>
        <end position="233"/>
    </location>
</feature>
<comment type="caution">
    <text evidence="4">The sequence shown here is derived from an EMBL/GenBank/DDBJ whole genome shotgun (WGS) entry which is preliminary data.</text>
</comment>
<gene>
    <name evidence="4" type="primary">PPP1R12C</name>
    <name evidence="4" type="ORF">EVAR_44534_1</name>
</gene>
<feature type="compositionally biased region" description="Low complexity" evidence="3">
    <location>
        <begin position="200"/>
        <end position="210"/>
    </location>
</feature>
<keyword evidence="5" id="KW-1185">Reference proteome</keyword>
<organism evidence="4 5">
    <name type="scientific">Eumeta variegata</name>
    <name type="common">Bagworm moth</name>
    <name type="synonym">Eumeta japonica</name>
    <dbReference type="NCBI Taxonomy" id="151549"/>
    <lineage>
        <taxon>Eukaryota</taxon>
        <taxon>Metazoa</taxon>
        <taxon>Ecdysozoa</taxon>
        <taxon>Arthropoda</taxon>
        <taxon>Hexapoda</taxon>
        <taxon>Insecta</taxon>
        <taxon>Pterygota</taxon>
        <taxon>Neoptera</taxon>
        <taxon>Endopterygota</taxon>
        <taxon>Lepidoptera</taxon>
        <taxon>Glossata</taxon>
        <taxon>Ditrysia</taxon>
        <taxon>Tineoidea</taxon>
        <taxon>Psychidae</taxon>
        <taxon>Oiketicinae</taxon>
        <taxon>Eumeta</taxon>
    </lineage>
</organism>
<feature type="compositionally biased region" description="Basic residues" evidence="3">
    <location>
        <begin position="219"/>
        <end position="228"/>
    </location>
</feature>
<dbReference type="STRING" id="151549.A0A4C2A2E6"/>
<protein>
    <submittedName>
        <fullName evidence="4">Protein phosphatase 1 regulatory subunit 12C</fullName>
    </submittedName>
</protein>
<evidence type="ECO:0000313" key="4">
    <source>
        <dbReference type="EMBL" id="GBP93155.1"/>
    </source>
</evidence>
<dbReference type="Proteomes" id="UP000299102">
    <property type="component" value="Unassembled WGS sequence"/>
</dbReference>
<evidence type="ECO:0000313" key="5">
    <source>
        <dbReference type="Proteomes" id="UP000299102"/>
    </source>
</evidence>
<proteinExistence type="predicted"/>
<dbReference type="GO" id="GO:0005737">
    <property type="term" value="C:cytoplasm"/>
    <property type="evidence" value="ECO:0007669"/>
    <property type="project" value="TreeGrafter"/>
</dbReference>
<evidence type="ECO:0000256" key="3">
    <source>
        <dbReference type="SAM" id="MobiDB-lite"/>
    </source>
</evidence>
<keyword evidence="1" id="KW-0217">Developmental protein</keyword>
<dbReference type="GO" id="GO:0004857">
    <property type="term" value="F:enzyme inhibitor activity"/>
    <property type="evidence" value="ECO:0007669"/>
    <property type="project" value="TreeGrafter"/>
</dbReference>
<dbReference type="CDD" id="cd21930">
    <property type="entry name" value="IPD_PPP1R12"/>
    <property type="match status" value="1"/>
</dbReference>
<feature type="region of interest" description="Disordered" evidence="3">
    <location>
        <begin position="50"/>
        <end position="81"/>
    </location>
</feature>
<feature type="region of interest" description="Disordered" evidence="3">
    <location>
        <begin position="1"/>
        <end position="38"/>
    </location>
</feature>
<feature type="compositionally biased region" description="Basic and acidic residues" evidence="3">
    <location>
        <begin position="189"/>
        <end position="198"/>
    </location>
</feature>
<sequence>MLSRSFVPPVRDEESETQRKAHAKRVRETRRSTQGVTLDEIKSAEQFVKKKAGNGVATVETAPAKKSNEEPSVPAVNKDANSTRGKWVSDVAVTLALAAATATATATIAPTAERRPTWRLRLETNKFELEDAARSPSPRPTNNSADTTVTLPLRRVVTNAVNNNTAATVVNNTGDDKGEYTVDFFSGTDDDKEREGSVDSKTGSNSSLSSTQAALNVIQRRRRPKRRSTGVGHVDIDFPQSIDVLWYNSCVKAAFFKFVPEHRPPTIH</sequence>